<dbReference type="EMBL" id="CP103305">
    <property type="protein sequence ID" value="UVS68451.1"/>
    <property type="molecule type" value="Genomic_DNA"/>
</dbReference>
<accession>A0A977NLL8</accession>
<evidence type="ECO:0000313" key="1">
    <source>
        <dbReference type="EMBL" id="UVS68451.1"/>
    </source>
</evidence>
<dbReference type="Proteomes" id="UP001059771">
    <property type="component" value="Chromosome"/>
</dbReference>
<reference evidence="1" key="1">
    <citation type="submission" date="2022-08" db="EMBL/GenBank/DDBJ databases">
        <title>Dynamic responses of ammonia-oxidizing microbial communities induced by reactive oxygen species (ROS) in fluctuating redox aquifers.</title>
        <authorList>
            <person name="Wang P."/>
            <person name="Wang H."/>
        </authorList>
    </citation>
    <scope>NUCLEOTIDE SEQUENCE</scope>
    <source>
        <strain evidence="1">PLX03</strain>
    </source>
</reference>
<dbReference type="AlphaFoldDB" id="A0A977NLL8"/>
<name>A0A977NLL8_9ARCH</name>
<sequence>MYLEVESVGQNKARKKAILEARRNINILKIVYDIHGTLFDLHAESPFDYIYHMDKSKSTGGGYRNHGKETIFVRRDFLDQMVSDITSMRINKHPSDLEKRLLNAVDIFGLVDDATPLHIRFLLCIIALEGMLLAEGEKDYLGWKLSEKVAFLLGDTPAWIVTFYRIPPEDVRTTLTDDYINKKRSSARSALDRQMKKFYGKRSGFAHGGLEADKSKKISSDDYNMISSILRWTIEKLIELHKSGINHIATKDKEKISEDASSLDAYIEKLRYS</sequence>
<dbReference type="GeneID" id="74947499"/>
<protein>
    <submittedName>
        <fullName evidence="1">HEPN domain-containing protein</fullName>
    </submittedName>
</protein>
<gene>
    <name evidence="1" type="ORF">NWT39_11135</name>
</gene>
<dbReference type="RefSeq" id="WP_075055261.1">
    <property type="nucleotide sequence ID" value="NZ_CP103305.1"/>
</dbReference>
<proteinExistence type="predicted"/>
<organism evidence="1">
    <name type="scientific">Nitrososphaera viennensis</name>
    <dbReference type="NCBI Taxonomy" id="1034015"/>
    <lineage>
        <taxon>Archaea</taxon>
        <taxon>Nitrososphaerota</taxon>
        <taxon>Nitrososphaeria</taxon>
        <taxon>Nitrososphaerales</taxon>
        <taxon>Nitrososphaeraceae</taxon>
        <taxon>Nitrososphaera</taxon>
    </lineage>
</organism>